<protein>
    <submittedName>
        <fullName evidence="1">Uncharacterized protein</fullName>
    </submittedName>
</protein>
<sequence>MIERQTLQRTCEIAGATLTVSTSNGYSVIYRGDYVGYIHASLGDRWNTYRRRVGAPDDHLGRFGQEEAVRRIVRAVSTAGGTVAAS</sequence>
<name>A0A919KA11_9ACTN</name>
<dbReference type="Proteomes" id="UP000636960">
    <property type="component" value="Unassembled WGS sequence"/>
</dbReference>
<accession>A0A919KA11</accession>
<proteinExistence type="predicted"/>
<comment type="caution">
    <text evidence="1">The sequence shown here is derived from an EMBL/GenBank/DDBJ whole genome shotgun (WGS) entry which is preliminary data.</text>
</comment>
<evidence type="ECO:0000313" key="2">
    <source>
        <dbReference type="Proteomes" id="UP000636960"/>
    </source>
</evidence>
<dbReference type="AlphaFoldDB" id="A0A919KA11"/>
<organism evidence="1 2">
    <name type="scientific">Paractinoplanes rishiriensis</name>
    <dbReference type="NCBI Taxonomy" id="1050105"/>
    <lineage>
        <taxon>Bacteria</taxon>
        <taxon>Bacillati</taxon>
        <taxon>Actinomycetota</taxon>
        <taxon>Actinomycetes</taxon>
        <taxon>Micromonosporales</taxon>
        <taxon>Micromonosporaceae</taxon>
        <taxon>Paractinoplanes</taxon>
    </lineage>
</organism>
<gene>
    <name evidence="1" type="ORF">Ari01nite_90850</name>
</gene>
<evidence type="ECO:0000313" key="1">
    <source>
        <dbReference type="EMBL" id="GIF01621.1"/>
    </source>
</evidence>
<dbReference type="EMBL" id="BOMV01000107">
    <property type="protein sequence ID" value="GIF01621.1"/>
    <property type="molecule type" value="Genomic_DNA"/>
</dbReference>
<keyword evidence="2" id="KW-1185">Reference proteome</keyword>
<reference evidence="1" key="1">
    <citation type="submission" date="2021-01" db="EMBL/GenBank/DDBJ databases">
        <title>Whole genome shotgun sequence of Actinoplanes rishiriensis NBRC 108556.</title>
        <authorList>
            <person name="Komaki H."/>
            <person name="Tamura T."/>
        </authorList>
    </citation>
    <scope>NUCLEOTIDE SEQUENCE</scope>
    <source>
        <strain evidence="1">NBRC 108556</strain>
    </source>
</reference>